<dbReference type="PANTHER" id="PTHR45181">
    <property type="entry name" value="HEAT SHOCK PROTEIN DNAJ WITH TETRATRICOPEPTIDE REPEAT-CONTAINING PROTEIN"/>
    <property type="match status" value="1"/>
</dbReference>
<name>A0A540N472_MALBA</name>
<protein>
    <recommendedName>
        <fullName evidence="3">MalT-like TPR region domain-containing protein</fullName>
    </recommendedName>
</protein>
<dbReference type="SMART" id="SM00028">
    <property type="entry name" value="TPR"/>
    <property type="match status" value="4"/>
</dbReference>
<dbReference type="Gene3D" id="1.25.40.10">
    <property type="entry name" value="Tetratricopeptide repeat domain"/>
    <property type="match status" value="2"/>
</dbReference>
<gene>
    <name evidence="1" type="ORF">C1H46_008492</name>
</gene>
<evidence type="ECO:0008006" key="3">
    <source>
        <dbReference type="Google" id="ProtNLM"/>
    </source>
</evidence>
<evidence type="ECO:0000313" key="2">
    <source>
        <dbReference type="Proteomes" id="UP000315295"/>
    </source>
</evidence>
<keyword evidence="2" id="KW-1185">Reference proteome</keyword>
<comment type="caution">
    <text evidence="1">The sequence shown here is derived from an EMBL/GenBank/DDBJ whole genome shotgun (WGS) entry which is preliminary data.</text>
</comment>
<dbReference type="AlphaFoldDB" id="A0A540N472"/>
<dbReference type="InterPro" id="IPR019734">
    <property type="entry name" value="TPR_rpt"/>
</dbReference>
<organism evidence="1 2">
    <name type="scientific">Malus baccata</name>
    <name type="common">Siberian crab apple</name>
    <name type="synonym">Pyrus baccata</name>
    <dbReference type="NCBI Taxonomy" id="106549"/>
    <lineage>
        <taxon>Eukaryota</taxon>
        <taxon>Viridiplantae</taxon>
        <taxon>Streptophyta</taxon>
        <taxon>Embryophyta</taxon>
        <taxon>Tracheophyta</taxon>
        <taxon>Spermatophyta</taxon>
        <taxon>Magnoliopsida</taxon>
        <taxon>eudicotyledons</taxon>
        <taxon>Gunneridae</taxon>
        <taxon>Pentapetalae</taxon>
        <taxon>rosids</taxon>
        <taxon>fabids</taxon>
        <taxon>Rosales</taxon>
        <taxon>Rosaceae</taxon>
        <taxon>Amygdaloideae</taxon>
        <taxon>Maleae</taxon>
        <taxon>Malus</taxon>
    </lineage>
</organism>
<dbReference type="Proteomes" id="UP000315295">
    <property type="component" value="Unassembled WGS sequence"/>
</dbReference>
<proteinExistence type="predicted"/>
<dbReference type="InterPro" id="IPR011990">
    <property type="entry name" value="TPR-like_helical_dom_sf"/>
</dbReference>
<dbReference type="EMBL" id="VIEB01000114">
    <property type="protein sequence ID" value="TQE05809.1"/>
    <property type="molecule type" value="Genomic_DNA"/>
</dbReference>
<sequence>MKAEALCLLQRYEEAIRLCEQSMAFADSNFSGYEIYQVKLWRWFFISKSYFHLGRLEAALDLLNKLEKVGSTKEMYASKKLESSVPLSVTIHELLRHKNAGNEAFRSGSYTEAVEHYTVALSSNVGSRPFSAICLCNRGAAHQALGQITDAIADGSLAIALDGNYVKAVSRRATLHEMIQDHGELAGDLQRLVSILENQSNDMAKESGSLGRSSGSVKELRDGHRCMHLMEEAKKGISLDFYLIL</sequence>
<evidence type="ECO:0000313" key="1">
    <source>
        <dbReference type="EMBL" id="TQE05809.1"/>
    </source>
</evidence>
<dbReference type="STRING" id="106549.A0A540N472"/>
<reference evidence="1 2" key="1">
    <citation type="journal article" date="2019" name="G3 (Bethesda)">
        <title>Sequencing of a Wild Apple (Malus baccata) Genome Unravels the Differences Between Cultivated and Wild Apple Species Regarding Disease Resistance and Cold Tolerance.</title>
        <authorList>
            <person name="Chen X."/>
        </authorList>
    </citation>
    <scope>NUCLEOTIDE SEQUENCE [LARGE SCALE GENOMIC DNA]</scope>
    <source>
        <strain evidence="2">cv. Shandingzi</strain>
        <tissue evidence="1">Leaves</tissue>
    </source>
</reference>
<accession>A0A540N472</accession>
<dbReference type="SUPFAM" id="SSF48452">
    <property type="entry name" value="TPR-like"/>
    <property type="match status" value="2"/>
</dbReference>
<dbReference type="PANTHER" id="PTHR45181:SF8">
    <property type="entry name" value="HEAT SHOCK PROTEIN DNAJ WITH TETRATRICOPEPTIDE REPEAT-CONTAINING PROTEIN"/>
    <property type="match status" value="1"/>
</dbReference>